<dbReference type="Gene3D" id="3.40.640.10">
    <property type="entry name" value="Type I PLP-dependent aspartate aminotransferase-like (Major domain)"/>
    <property type="match status" value="1"/>
</dbReference>
<organism evidence="6 7">
    <name type="scientific">Crenobacter oryzisoli</name>
    <dbReference type="NCBI Taxonomy" id="3056844"/>
    <lineage>
        <taxon>Bacteria</taxon>
        <taxon>Pseudomonadati</taxon>
        <taxon>Pseudomonadota</taxon>
        <taxon>Betaproteobacteria</taxon>
        <taxon>Neisseriales</taxon>
        <taxon>Neisseriaceae</taxon>
        <taxon>Crenobacter</taxon>
    </lineage>
</organism>
<evidence type="ECO:0000256" key="1">
    <source>
        <dbReference type="ARBA" id="ARBA00001933"/>
    </source>
</evidence>
<dbReference type="InterPro" id="IPR015421">
    <property type="entry name" value="PyrdxlP-dep_Trfase_major"/>
</dbReference>
<comment type="caution">
    <text evidence="6">The sequence shown here is derived from an EMBL/GenBank/DDBJ whole genome shotgun (WGS) entry which is preliminary data.</text>
</comment>
<comment type="subunit">
    <text evidence="3">Homotetramer.</text>
</comment>
<dbReference type="EMBL" id="JAUEDK010000026">
    <property type="protein sequence ID" value="MDN0076109.1"/>
    <property type="molecule type" value="Genomic_DNA"/>
</dbReference>
<dbReference type="PANTHER" id="PTHR48097">
    <property type="entry name" value="L-THREONINE ALDOLASE-RELATED"/>
    <property type="match status" value="1"/>
</dbReference>
<keyword evidence="7" id="KW-1185">Reference proteome</keyword>
<dbReference type="InterPro" id="IPR001597">
    <property type="entry name" value="ArAA_b-elim_lyase/Thr_aldolase"/>
</dbReference>
<evidence type="ECO:0000259" key="5">
    <source>
        <dbReference type="Pfam" id="PF01212"/>
    </source>
</evidence>
<proteinExistence type="inferred from homology"/>
<dbReference type="Proteomes" id="UP001168540">
    <property type="component" value="Unassembled WGS sequence"/>
</dbReference>
<dbReference type="PANTHER" id="PTHR48097:SF9">
    <property type="entry name" value="L-THREONINE ALDOLASE"/>
    <property type="match status" value="1"/>
</dbReference>
<evidence type="ECO:0000313" key="6">
    <source>
        <dbReference type="EMBL" id="MDN0076109.1"/>
    </source>
</evidence>
<sequence length="362" mass="40104">MSPLVLRQRCHTVVPGHRPHSAAEDFAAMAAWCEVNGVQHDQYGEGALVNSFERKIAELLGFEAGVFMVSGTMAQTIALRLACEERGSRLAAMHPSAHIVLHERSNYQLLDHFDTLPLGRPHRAWTVDDLKAWPEKLGAALYELPMREIGGVLPAWNDLKAIKEYCSTERIHLHLDGARLWEAATGYGRGLDEVCAGFDSAYVSFYKGIGGMGGAMLLGSADFIARASNWAKRLGGNVWQRSPYVVAAARQFDERLAAMPRYVERARQVARIVGEFPELTLNPSTPQCNLFHVHLKVSEQTATAARDRLAQDYGVWLFGAAQPGMLAESSYFEWYVGDNLLALSDGKLREILMMFVAELARG</sequence>
<comment type="cofactor">
    <cofactor evidence="1">
        <name>pyridoxal 5'-phosphate</name>
        <dbReference type="ChEBI" id="CHEBI:597326"/>
    </cofactor>
</comment>
<protein>
    <submittedName>
        <fullName evidence="6">Beta-eliminating lyase-related protein</fullName>
    </submittedName>
</protein>
<dbReference type="InterPro" id="IPR015424">
    <property type="entry name" value="PyrdxlP-dep_Trfase"/>
</dbReference>
<evidence type="ECO:0000313" key="7">
    <source>
        <dbReference type="Proteomes" id="UP001168540"/>
    </source>
</evidence>
<evidence type="ECO:0000256" key="3">
    <source>
        <dbReference type="ARBA" id="ARBA00011881"/>
    </source>
</evidence>
<evidence type="ECO:0000256" key="2">
    <source>
        <dbReference type="ARBA" id="ARBA00006966"/>
    </source>
</evidence>
<dbReference type="RefSeq" id="WP_289830761.1">
    <property type="nucleotide sequence ID" value="NZ_JAUEDK010000026.1"/>
</dbReference>
<gene>
    <name evidence="6" type="ORF">QU481_14560</name>
</gene>
<dbReference type="Gene3D" id="3.90.1150.10">
    <property type="entry name" value="Aspartate Aminotransferase, domain 1"/>
    <property type="match status" value="1"/>
</dbReference>
<comment type="similarity">
    <text evidence="2">Belongs to the threonine aldolase family.</text>
</comment>
<dbReference type="GO" id="GO:0016829">
    <property type="term" value="F:lyase activity"/>
    <property type="evidence" value="ECO:0007669"/>
    <property type="project" value="UniProtKB-KW"/>
</dbReference>
<feature type="domain" description="Aromatic amino acid beta-eliminating lyase/threonine aldolase" evidence="5">
    <location>
        <begin position="38"/>
        <end position="294"/>
    </location>
</feature>
<dbReference type="SUPFAM" id="SSF53383">
    <property type="entry name" value="PLP-dependent transferases"/>
    <property type="match status" value="1"/>
</dbReference>
<dbReference type="InterPro" id="IPR015422">
    <property type="entry name" value="PyrdxlP-dep_Trfase_small"/>
</dbReference>
<name>A0ABT7XQP1_9NEIS</name>
<accession>A0ABT7XQP1</accession>
<reference evidence="6" key="1">
    <citation type="submission" date="2023-06" db="EMBL/GenBank/DDBJ databases">
        <authorList>
            <person name="Zhang S."/>
        </authorList>
    </citation>
    <scope>NUCLEOTIDE SEQUENCE</scope>
    <source>
        <strain evidence="6">SG2303</strain>
    </source>
</reference>
<evidence type="ECO:0000256" key="4">
    <source>
        <dbReference type="ARBA" id="ARBA00022898"/>
    </source>
</evidence>
<keyword evidence="6" id="KW-0456">Lyase</keyword>
<dbReference type="Pfam" id="PF01212">
    <property type="entry name" value="Beta_elim_lyase"/>
    <property type="match status" value="1"/>
</dbReference>
<keyword evidence="4" id="KW-0663">Pyridoxal phosphate</keyword>